<feature type="domain" description="PDZ" evidence="7">
    <location>
        <begin position="423"/>
        <end position="505"/>
    </location>
</feature>
<keyword evidence="6" id="KW-0472">Membrane</keyword>
<dbReference type="GO" id="GO:0006508">
    <property type="term" value="P:proteolysis"/>
    <property type="evidence" value="ECO:0007669"/>
    <property type="project" value="UniProtKB-KW"/>
</dbReference>
<keyword evidence="6" id="KW-1133">Transmembrane helix</keyword>
<dbReference type="GO" id="GO:0004252">
    <property type="term" value="F:serine-type endopeptidase activity"/>
    <property type="evidence" value="ECO:0007669"/>
    <property type="project" value="InterPro"/>
</dbReference>
<dbReference type="InterPro" id="IPR001478">
    <property type="entry name" value="PDZ"/>
</dbReference>
<dbReference type="Gene3D" id="2.40.10.10">
    <property type="entry name" value="Trypsin-like serine proteases"/>
    <property type="match status" value="2"/>
</dbReference>
<dbReference type="EMBL" id="CP003255">
    <property type="protein sequence ID" value="AGA58790.1"/>
    <property type="molecule type" value="Genomic_DNA"/>
</dbReference>
<dbReference type="InterPro" id="IPR001940">
    <property type="entry name" value="Peptidase_S1C"/>
</dbReference>
<keyword evidence="3" id="KW-0378">Hydrolase</keyword>
<dbReference type="InterPro" id="IPR036034">
    <property type="entry name" value="PDZ_sf"/>
</dbReference>
<accession>L0EHZ2</accession>
<organism evidence="8 9">
    <name type="scientific">Thermobacillus composti (strain DSM 18247 / JCM 13945 / KWC4)</name>
    <dbReference type="NCBI Taxonomy" id="717605"/>
    <lineage>
        <taxon>Bacteria</taxon>
        <taxon>Bacillati</taxon>
        <taxon>Bacillota</taxon>
        <taxon>Bacilli</taxon>
        <taxon>Bacillales</taxon>
        <taxon>Paenibacillaceae</taxon>
        <taxon>Thermobacillus</taxon>
    </lineage>
</organism>
<comment type="similarity">
    <text evidence="1">Belongs to the peptidase S1C family.</text>
</comment>
<dbReference type="SUPFAM" id="SSF50494">
    <property type="entry name" value="Trypsin-like serine proteases"/>
    <property type="match status" value="1"/>
</dbReference>
<protein>
    <submittedName>
        <fullName evidence="8">Trypsin-like serine protease with C-terminal PDZ domain</fullName>
    </submittedName>
</protein>
<dbReference type="InterPro" id="IPR009003">
    <property type="entry name" value="Peptidase_S1_PA"/>
</dbReference>
<sequence>MDDKNNVNRPYDDFFRRPEERSGLNGRAGEEGSGAADGGAADAAGGTAAKPVYYYSYGPFRSGGTDRDASDAEPVIRHEAAAAERIDAGTAARPAPAVRTWTVRERRRGSWWAPVAAFLAGILLTGSLMIASDRLNLFTGSDQALAQSPSAGGAANPGAAPEGSTAAGSSGGKVSNAVDLVRPNNIAKIVEQSSPAVVKIETYVKTRSRSGNSLFDDPFFRQFFGDSYRIPTDDEGSQQLRPSGLGSGFFFDKEGYILTNQHVVGGADQIMVTVIGYDEPFEAELLGSSYDLDLAVLKIKGDKDFPTLPLGDSDTINVGEWVVAIGNPNGFDHTVTVGVLSAKERPITIQDTEGTRQYQHLLQTDASINPGNSGGPLINLAGEVIGINTAVSTTAQGIGFAIPTSTIVGVLDTLKENKPVPQPFIGATLADITEQAASQLGLDNTKGSIVVNILYNSPAYKADLRQYDVIVGMDGKKYDTKEDLIKAIQNKKVGEKAVLDVIRGGNQVQITVEIGDKNDFNVQ</sequence>
<feature type="region of interest" description="Disordered" evidence="5">
    <location>
        <begin position="1"/>
        <end position="43"/>
    </location>
</feature>
<evidence type="ECO:0000313" key="9">
    <source>
        <dbReference type="Proteomes" id="UP000010795"/>
    </source>
</evidence>
<evidence type="ECO:0000313" key="8">
    <source>
        <dbReference type="EMBL" id="AGA58790.1"/>
    </source>
</evidence>
<evidence type="ECO:0000256" key="6">
    <source>
        <dbReference type="SAM" id="Phobius"/>
    </source>
</evidence>
<dbReference type="KEGG" id="tco:Theco_2700"/>
<dbReference type="PANTHER" id="PTHR43343:SF3">
    <property type="entry name" value="PROTEASE DO-LIKE 8, CHLOROPLASTIC"/>
    <property type="match status" value="1"/>
</dbReference>
<dbReference type="PRINTS" id="PR00834">
    <property type="entry name" value="PROTEASES2C"/>
</dbReference>
<name>L0EHZ2_THECK</name>
<feature type="compositionally biased region" description="Low complexity" evidence="5">
    <location>
        <begin position="146"/>
        <end position="164"/>
    </location>
</feature>
<reference evidence="9" key="1">
    <citation type="submission" date="2012-01" db="EMBL/GenBank/DDBJ databases">
        <title>Complete sequence of chromosome of Thermobacillus composti KWC4.</title>
        <authorList>
            <person name="Lucas S."/>
            <person name="Han J."/>
            <person name="Lapidus A."/>
            <person name="Cheng J.-F."/>
            <person name="Goodwin L."/>
            <person name="Pitluck S."/>
            <person name="Peters L."/>
            <person name="Ovchinnikova G."/>
            <person name="Teshima H."/>
            <person name="Detter J.C."/>
            <person name="Han C."/>
            <person name="Tapia R."/>
            <person name="Land M."/>
            <person name="Hauser L."/>
            <person name="Kyrpides N."/>
            <person name="Ivanova N."/>
            <person name="Pagani I."/>
            <person name="Anderson I."/>
            <person name="Woyke T."/>
        </authorList>
    </citation>
    <scope>NUCLEOTIDE SEQUENCE [LARGE SCALE GENOMIC DNA]</scope>
    <source>
        <strain evidence="9">DSM 18247 / JCM 13945 / KWC4</strain>
    </source>
</reference>
<evidence type="ECO:0000256" key="1">
    <source>
        <dbReference type="ARBA" id="ARBA00010541"/>
    </source>
</evidence>
<dbReference type="SUPFAM" id="SSF50156">
    <property type="entry name" value="PDZ domain-like"/>
    <property type="match status" value="1"/>
</dbReference>
<proteinExistence type="inferred from homology"/>
<dbReference type="eggNOG" id="COG0265">
    <property type="taxonomic scope" value="Bacteria"/>
</dbReference>
<gene>
    <name evidence="8" type="ordered locus">Theco_2700</name>
</gene>
<evidence type="ECO:0000256" key="4">
    <source>
        <dbReference type="ARBA" id="ARBA00022825"/>
    </source>
</evidence>
<dbReference type="SMART" id="SM00228">
    <property type="entry name" value="PDZ"/>
    <property type="match status" value="1"/>
</dbReference>
<keyword evidence="9" id="KW-1185">Reference proteome</keyword>
<dbReference type="Pfam" id="PF13180">
    <property type="entry name" value="PDZ_2"/>
    <property type="match status" value="1"/>
</dbReference>
<dbReference type="AlphaFoldDB" id="L0EHZ2"/>
<keyword evidence="6" id="KW-0812">Transmembrane</keyword>
<evidence type="ECO:0000256" key="3">
    <source>
        <dbReference type="ARBA" id="ARBA00022801"/>
    </source>
</evidence>
<dbReference type="HOGENOM" id="CLU_020120_0_2_9"/>
<dbReference type="STRING" id="717605.Theco_2700"/>
<evidence type="ECO:0000259" key="7">
    <source>
        <dbReference type="SMART" id="SM00228"/>
    </source>
</evidence>
<dbReference type="PANTHER" id="PTHR43343">
    <property type="entry name" value="PEPTIDASE S12"/>
    <property type="match status" value="1"/>
</dbReference>
<keyword evidence="4" id="KW-0720">Serine protease</keyword>
<keyword evidence="2 8" id="KW-0645">Protease</keyword>
<dbReference type="RefSeq" id="WP_015255532.1">
    <property type="nucleotide sequence ID" value="NC_019897.1"/>
</dbReference>
<dbReference type="InterPro" id="IPR043504">
    <property type="entry name" value="Peptidase_S1_PA_chymotrypsin"/>
</dbReference>
<feature type="region of interest" description="Disordered" evidence="5">
    <location>
        <begin position="146"/>
        <end position="173"/>
    </location>
</feature>
<dbReference type="Pfam" id="PF13365">
    <property type="entry name" value="Trypsin_2"/>
    <property type="match status" value="1"/>
</dbReference>
<evidence type="ECO:0000256" key="5">
    <source>
        <dbReference type="SAM" id="MobiDB-lite"/>
    </source>
</evidence>
<evidence type="ECO:0000256" key="2">
    <source>
        <dbReference type="ARBA" id="ARBA00022670"/>
    </source>
</evidence>
<dbReference type="Gene3D" id="2.30.42.10">
    <property type="match status" value="1"/>
</dbReference>
<feature type="compositionally biased region" description="Basic and acidic residues" evidence="5">
    <location>
        <begin position="1"/>
        <end position="22"/>
    </location>
</feature>
<dbReference type="InterPro" id="IPR051201">
    <property type="entry name" value="Chloro_Bact_Ser_Proteases"/>
</dbReference>
<dbReference type="Proteomes" id="UP000010795">
    <property type="component" value="Chromosome"/>
</dbReference>
<dbReference type="OrthoDB" id="9758917at2"/>
<feature type="transmembrane region" description="Helical" evidence="6">
    <location>
        <begin position="111"/>
        <end position="131"/>
    </location>
</feature>